<comment type="caution">
    <text evidence="8">The sequence shown here is derived from an EMBL/GenBank/DDBJ whole genome shotgun (WGS) entry which is preliminary data.</text>
</comment>
<evidence type="ECO:0000256" key="5">
    <source>
        <dbReference type="ARBA" id="ARBA00023136"/>
    </source>
</evidence>
<evidence type="ECO:0000256" key="3">
    <source>
        <dbReference type="ARBA" id="ARBA00022692"/>
    </source>
</evidence>
<evidence type="ECO:0000259" key="7">
    <source>
        <dbReference type="Pfam" id="PF04893"/>
    </source>
</evidence>
<comment type="similarity">
    <text evidence="2 6">Belongs to the YIP1 family.</text>
</comment>
<evidence type="ECO:0000256" key="6">
    <source>
        <dbReference type="RuleBase" id="RU361264"/>
    </source>
</evidence>
<organism evidence="8 9">
    <name type="scientific">Triparma laevis f. longispina</name>
    <dbReference type="NCBI Taxonomy" id="1714387"/>
    <lineage>
        <taxon>Eukaryota</taxon>
        <taxon>Sar</taxon>
        <taxon>Stramenopiles</taxon>
        <taxon>Ochrophyta</taxon>
        <taxon>Bolidophyceae</taxon>
        <taxon>Parmales</taxon>
        <taxon>Triparmaceae</taxon>
        <taxon>Triparma</taxon>
    </lineage>
</organism>
<feature type="transmembrane region" description="Helical" evidence="6">
    <location>
        <begin position="200"/>
        <end position="217"/>
    </location>
</feature>
<reference evidence="9" key="1">
    <citation type="journal article" date="2023" name="Commun. Biol.">
        <title>Genome analysis of Parmales, the sister group of diatoms, reveals the evolutionary specialization of diatoms from phago-mixotrophs to photoautotrophs.</title>
        <authorList>
            <person name="Ban H."/>
            <person name="Sato S."/>
            <person name="Yoshikawa S."/>
            <person name="Yamada K."/>
            <person name="Nakamura Y."/>
            <person name="Ichinomiya M."/>
            <person name="Sato N."/>
            <person name="Blanc-Mathieu R."/>
            <person name="Endo H."/>
            <person name="Kuwata A."/>
            <person name="Ogata H."/>
        </authorList>
    </citation>
    <scope>NUCLEOTIDE SEQUENCE [LARGE SCALE GENOMIC DNA]</scope>
    <source>
        <strain evidence="9">NIES 3700</strain>
    </source>
</reference>
<keyword evidence="3 6" id="KW-0812">Transmembrane</keyword>
<evidence type="ECO:0000313" key="8">
    <source>
        <dbReference type="EMBL" id="GMH66514.1"/>
    </source>
</evidence>
<dbReference type="Pfam" id="PF04893">
    <property type="entry name" value="Yip1"/>
    <property type="match status" value="1"/>
</dbReference>
<feature type="domain" description="Yip1" evidence="7">
    <location>
        <begin position="76"/>
        <end position="215"/>
    </location>
</feature>
<dbReference type="EMBL" id="BRXW01000562">
    <property type="protein sequence ID" value="GMH66514.1"/>
    <property type="molecule type" value="Genomic_DNA"/>
</dbReference>
<dbReference type="GO" id="GO:0006888">
    <property type="term" value="P:endoplasmic reticulum to Golgi vesicle-mediated transport"/>
    <property type="evidence" value="ECO:0007669"/>
    <property type="project" value="InterPro"/>
</dbReference>
<feature type="transmembrane region" description="Helical" evidence="6">
    <location>
        <begin position="83"/>
        <end position="99"/>
    </location>
</feature>
<evidence type="ECO:0000256" key="1">
    <source>
        <dbReference type="ARBA" id="ARBA00004141"/>
    </source>
</evidence>
<evidence type="ECO:0000313" key="9">
    <source>
        <dbReference type="Proteomes" id="UP001165122"/>
    </source>
</evidence>
<dbReference type="OrthoDB" id="411251at2759"/>
<dbReference type="AlphaFoldDB" id="A0A9W7E3A0"/>
<dbReference type="InterPro" id="IPR006977">
    <property type="entry name" value="Yip1_dom"/>
</dbReference>
<comment type="subcellular location">
    <subcellularLocation>
        <location evidence="6">Golgi apparatus membrane</location>
        <topology evidence="6">Multi-pass membrane protein</topology>
    </subcellularLocation>
    <subcellularLocation>
        <location evidence="1">Membrane</location>
        <topology evidence="1">Multi-pass membrane protein</topology>
    </subcellularLocation>
</comment>
<accession>A0A9W7E3A0</accession>
<feature type="transmembrane region" description="Helical" evidence="6">
    <location>
        <begin position="106"/>
        <end position="130"/>
    </location>
</feature>
<protein>
    <recommendedName>
        <fullName evidence="6">Protein YIPF</fullName>
    </recommendedName>
</protein>
<keyword evidence="5 6" id="KW-0472">Membrane</keyword>
<dbReference type="PANTHER" id="PTHR21236:SF1">
    <property type="entry name" value="PROTEIN YIPF6"/>
    <property type="match status" value="1"/>
</dbReference>
<sequence length="218" mass="24358">MSMDGQVRATHPIQFPPPFNPLPHPPQIDTQTPTTLDESIPETILRDLHSVSSKLRVVLLPSNFHQTSYEDNQTLKILKDWDLWGPLLICLGLSIVLSIDAGQNGALVFSAVFMLIWLGAGIVTLNAQLLGGSISFFQSVCVLGYCVFPLFLSAVILLIIHTFFESIILDLIVVVVAFVWSTRASVVFIGQFISEERKTLAVYPVFFFYVFLSWMILI</sequence>
<gene>
    <name evidence="8" type="ORF">TrLO_g6644</name>
</gene>
<proteinExistence type="inferred from homology"/>
<keyword evidence="9" id="KW-1185">Reference proteome</keyword>
<name>A0A9W7E3A0_9STRA</name>
<dbReference type="PANTHER" id="PTHR21236">
    <property type="entry name" value="GOLGI MEMBRANE PROTEIN YIP1"/>
    <property type="match status" value="1"/>
</dbReference>
<dbReference type="Proteomes" id="UP001165122">
    <property type="component" value="Unassembled WGS sequence"/>
</dbReference>
<dbReference type="GO" id="GO:0005802">
    <property type="term" value="C:trans-Golgi network"/>
    <property type="evidence" value="ECO:0007669"/>
    <property type="project" value="TreeGrafter"/>
</dbReference>
<keyword evidence="4 6" id="KW-1133">Transmembrane helix</keyword>
<feature type="transmembrane region" description="Helical" evidence="6">
    <location>
        <begin position="167"/>
        <end position="194"/>
    </location>
</feature>
<evidence type="ECO:0000256" key="4">
    <source>
        <dbReference type="ARBA" id="ARBA00022989"/>
    </source>
</evidence>
<dbReference type="InterPro" id="IPR045231">
    <property type="entry name" value="Yip1/4-like"/>
</dbReference>
<feature type="transmembrane region" description="Helical" evidence="6">
    <location>
        <begin position="136"/>
        <end position="160"/>
    </location>
</feature>
<evidence type="ECO:0000256" key="2">
    <source>
        <dbReference type="ARBA" id="ARBA00010596"/>
    </source>
</evidence>
<dbReference type="GO" id="GO:0000139">
    <property type="term" value="C:Golgi membrane"/>
    <property type="evidence" value="ECO:0007669"/>
    <property type="project" value="UniProtKB-SubCell"/>
</dbReference>